<name>A0A4Q4NMX8_ALTAL</name>
<protein>
    <recommendedName>
        <fullName evidence="8">Protein kinase domain-containing protein</fullName>
    </recommendedName>
</protein>
<evidence type="ECO:0000256" key="5">
    <source>
        <dbReference type="PROSITE-ProRule" id="PRU00023"/>
    </source>
</evidence>
<evidence type="ECO:0000256" key="3">
    <source>
        <dbReference type="ARBA" id="ARBA00022840"/>
    </source>
</evidence>
<dbReference type="InterPro" id="IPR008271">
    <property type="entry name" value="Ser/Thr_kinase_AS"/>
</dbReference>
<dbReference type="VEuPathDB" id="FungiDB:CC77DRAFT_144264"/>
<feature type="repeat" description="ANK" evidence="5">
    <location>
        <begin position="1370"/>
        <end position="1402"/>
    </location>
</feature>
<accession>A0A4Q4NMX8</accession>
<sequence length="1682" mass="185820">MADPLSIIGLALTVIQILRPAVQQLKDAYSKGGSVHQSLDELRADSEAVCDLIDNIHRVLKAPNFIAAVEEVQGESQVDLLECLQRALRSCEREAQRLSNLLYDLDISGATGRLRQGMLQLKLDRRSDDLQHIERNFQDHKSSIQLAFQVVTTCKQMQIAERDALNAAMLKAQISKLEVALEQMAKLLNERLVSPGDKEQTVLLSEMQEFQHSSARVRRQATMRLDQITSILEEMQSSRPIINKTRPHVPPRRAGKGRETPPAGGDPPIDQSPASKVLSTPTTPRVERRVASMPTTPTPPAISQVNALSLETNKLPSPVLPATRCLDTTTTSLHIGAEDFEERLSSLLSTASAQRMGTDKPYNDETILGVGELLAILGKHDWSLRPRLYLVLRMINEVRAMNMLIIEGFKDIHFPFTEVDLTSSLKSAASRQSFLRQQRYVLSSRSVDLVQGGRHHHLDKGADSYFVTKEQLGKGGFSIVHRVQSRIDLMEYALKRIDRRSGTFSKDRKKLLSFENEVHNLKRLSHHHLVKLLGSYTDRRYIGIIMEPVADLDLQQYLTRDVWITQDYVVLRGFVGCLCSALVYLHHNKCRHKDLKPSNILIKGEQVYIADFGLALDWTEAQRETTMGQPEAYTPAYIAPEVGMLQPRNTASDVWSLGCIYLEIATVLTKKQLRSKAEFFQNKGTLSTNYWQNPEAIQSWIAELSDESTSDQPLLQWTGNMTASNPKLRLTAQDLQTMIAQEQAKGIHYSGPCCANEGVTGDGSDTTSWEGSQSGDETFQTAVLSNGMSDAPTVINDTTTTSIGSDVTLLAPPTSIEETEHTPSHIQKYFGHHSAGGVGQSHPIWLNVGNDTNVPLCATSAAVTEDSYPRPTTPGTEETKDLDKTRADIPEVQVTKAKHIARDRTGKRTDHEHEATHLRFVHIPKTADPTNEEDSSLTISLAEAFVADDGAFESHMALTRERNPNWRDEITGLIAAEALDKYQANVMLVASNFFDDSLARDVIEHALFVDPQILNRRDVFNHTALHYSANRNRAGMIKYLIKKGANATITNIRGQTAFHVAIHRRSLETSKILLRYLGAADVNTRDDYGQTALHLACYHDAPTEVILGMLATGADANVKDLAGTTPLNISENIGNLEIADVLREHGADAPDLSPPPPLYQSTISLARQQEPTHCLCDVCCLFQAVREVGDLVPDLAFCTCAYYLVSISLQTLSDVNAAVSCLNTCTCSSCEGERVLNENREPCVQIPTCDCEDCVAQTSPPGPFTNPPSLPCGDDFAGEPLPPYPDHSYYDYIIDEYTMEDDTEPSPQEITAQALAFLAQAGFKGKKSYRNEPEKALKWVISNNATTPWVYKIVEILLDCGASVNTTDKSGCTGLHIAARTQDVRLAMVLIQRGAQLDVPRQAMFAAKADFTPLRYALWFNNALSLRQLLSAHANINDQSANAQSTLLHDAVTHFDLLGWHIPMLLAHGANIELEDEDGNTPLHLAILLQQRFAVIALLDAGANIEAIGKDGAKPLAMALEGGDYGIITLLLERGANVHSRAEGMTCALFYAVQMGYVDIVNILLEDYGAREDIHRTDLTGRSILHVLVHTHVDYMLIILDKLIGEGANVNAEDYSGSTPLHEAAKLGSSVMVSGLLEYGATINVQNRQGKTPLDLAQAKKHREVVAYLGGTMKKKGWFRRS</sequence>
<feature type="region of interest" description="Disordered" evidence="7">
    <location>
        <begin position="236"/>
        <end position="302"/>
    </location>
</feature>
<dbReference type="InterPro" id="IPR002110">
    <property type="entry name" value="Ankyrin_rpt"/>
</dbReference>
<dbReference type="PROSITE" id="PS50088">
    <property type="entry name" value="ANK_REPEAT"/>
    <property type="match status" value="7"/>
</dbReference>
<dbReference type="SUPFAM" id="SSF48403">
    <property type="entry name" value="Ankyrin repeat"/>
    <property type="match status" value="2"/>
</dbReference>
<dbReference type="InterPro" id="IPR017441">
    <property type="entry name" value="Protein_kinase_ATP_BS"/>
</dbReference>
<dbReference type="Pfam" id="PF12796">
    <property type="entry name" value="Ank_2"/>
    <property type="match status" value="4"/>
</dbReference>
<feature type="repeat" description="ANK" evidence="5">
    <location>
        <begin position="1616"/>
        <end position="1648"/>
    </location>
</feature>
<feature type="compositionally biased region" description="Basic residues" evidence="7">
    <location>
        <begin position="245"/>
        <end position="255"/>
    </location>
</feature>
<dbReference type="Gene3D" id="1.10.510.10">
    <property type="entry name" value="Transferase(Phosphotransferase) domain 1"/>
    <property type="match status" value="1"/>
</dbReference>
<dbReference type="PROSITE" id="PS50297">
    <property type="entry name" value="ANK_REP_REGION"/>
    <property type="match status" value="7"/>
</dbReference>
<keyword evidence="3 6" id="KW-0067">ATP-binding</keyword>
<dbReference type="InterPro" id="IPR000719">
    <property type="entry name" value="Prot_kinase_dom"/>
</dbReference>
<dbReference type="CDD" id="cd00180">
    <property type="entry name" value="PKc"/>
    <property type="match status" value="1"/>
</dbReference>
<organism evidence="9 10">
    <name type="scientific">Alternaria alternata</name>
    <name type="common">Alternaria rot fungus</name>
    <name type="synonym">Torula alternata</name>
    <dbReference type="NCBI Taxonomy" id="5599"/>
    <lineage>
        <taxon>Eukaryota</taxon>
        <taxon>Fungi</taxon>
        <taxon>Dikarya</taxon>
        <taxon>Ascomycota</taxon>
        <taxon>Pezizomycotina</taxon>
        <taxon>Dothideomycetes</taxon>
        <taxon>Pleosporomycetidae</taxon>
        <taxon>Pleosporales</taxon>
        <taxon>Pleosporineae</taxon>
        <taxon>Pleosporaceae</taxon>
        <taxon>Alternaria</taxon>
        <taxon>Alternaria sect. Alternaria</taxon>
        <taxon>Alternaria alternata complex</taxon>
    </lineage>
</organism>
<feature type="repeat" description="ANK" evidence="5">
    <location>
        <begin position="1020"/>
        <end position="1052"/>
    </location>
</feature>
<dbReference type="GO" id="GO:0000151">
    <property type="term" value="C:ubiquitin ligase complex"/>
    <property type="evidence" value="ECO:0007669"/>
    <property type="project" value="TreeGrafter"/>
</dbReference>
<feature type="binding site" evidence="6">
    <location>
        <position position="495"/>
    </location>
    <ligand>
        <name>ATP</name>
        <dbReference type="ChEBI" id="CHEBI:30616"/>
    </ligand>
</feature>
<dbReference type="PROSITE" id="PS00107">
    <property type="entry name" value="PROTEIN_KINASE_ATP"/>
    <property type="match status" value="1"/>
</dbReference>
<dbReference type="PROSITE" id="PS00108">
    <property type="entry name" value="PROTEIN_KINASE_ST"/>
    <property type="match status" value="1"/>
</dbReference>
<dbReference type="Pfam" id="PF00069">
    <property type="entry name" value="Pkinase"/>
    <property type="match status" value="1"/>
</dbReference>
<dbReference type="SUPFAM" id="SSF56112">
    <property type="entry name" value="Protein kinase-like (PK-like)"/>
    <property type="match status" value="1"/>
</dbReference>
<evidence type="ECO:0000256" key="6">
    <source>
        <dbReference type="PROSITE-ProRule" id="PRU10141"/>
    </source>
</evidence>
<feature type="domain" description="Protein kinase" evidence="8">
    <location>
        <begin position="466"/>
        <end position="739"/>
    </location>
</feature>
<dbReference type="PROSITE" id="PS50011">
    <property type="entry name" value="PROTEIN_KINASE_DOM"/>
    <property type="match status" value="1"/>
</dbReference>
<feature type="repeat" description="ANK" evidence="5">
    <location>
        <begin position="1511"/>
        <end position="1543"/>
    </location>
</feature>
<dbReference type="InterPro" id="IPR011009">
    <property type="entry name" value="Kinase-like_dom_sf"/>
</dbReference>
<evidence type="ECO:0000256" key="7">
    <source>
        <dbReference type="SAM" id="MobiDB-lite"/>
    </source>
</evidence>
<dbReference type="GO" id="GO:0005524">
    <property type="term" value="F:ATP binding"/>
    <property type="evidence" value="ECO:0007669"/>
    <property type="project" value="UniProtKB-UniRule"/>
</dbReference>
<proteinExistence type="predicted"/>
<dbReference type="EMBL" id="PDXD01000006">
    <property type="protein sequence ID" value="RYN79026.1"/>
    <property type="molecule type" value="Genomic_DNA"/>
</dbReference>
<feature type="compositionally biased region" description="Polar residues" evidence="7">
    <location>
        <begin position="272"/>
        <end position="283"/>
    </location>
</feature>
<dbReference type="Gene3D" id="3.30.200.20">
    <property type="entry name" value="Phosphorylase Kinase, domain 1"/>
    <property type="match status" value="1"/>
</dbReference>
<keyword evidence="2 6" id="KW-0547">Nucleotide-binding</keyword>
<comment type="caution">
    <text evidence="9">The sequence shown here is derived from an EMBL/GenBank/DDBJ whole genome shotgun (WGS) entry which is preliminary data.</text>
</comment>
<dbReference type="GO" id="GO:0004672">
    <property type="term" value="F:protein kinase activity"/>
    <property type="evidence" value="ECO:0007669"/>
    <property type="project" value="InterPro"/>
</dbReference>
<reference evidence="10" key="1">
    <citation type="journal article" date="2019" name="bioRxiv">
        <title>Genomics, evolutionary history and diagnostics of the Alternaria alternata species group including apple and Asian pear pathotypes.</title>
        <authorList>
            <person name="Armitage A.D."/>
            <person name="Cockerton H.M."/>
            <person name="Sreenivasaprasad S."/>
            <person name="Woodhall J.W."/>
            <person name="Lane C.R."/>
            <person name="Harrison R.J."/>
            <person name="Clarkson J.P."/>
        </authorList>
    </citation>
    <scope>NUCLEOTIDE SEQUENCE [LARGE SCALE GENOMIC DNA]</scope>
    <source>
        <strain evidence="10">FERA 1177</strain>
    </source>
</reference>
<dbReference type="Proteomes" id="UP000291422">
    <property type="component" value="Unassembled WGS sequence"/>
</dbReference>
<dbReference type="PANTHER" id="PTHR24173">
    <property type="entry name" value="ANKYRIN REPEAT CONTAINING"/>
    <property type="match status" value="1"/>
</dbReference>
<feature type="repeat" description="ANK" evidence="5">
    <location>
        <begin position="1122"/>
        <end position="1148"/>
    </location>
</feature>
<keyword evidence="1" id="KW-0677">Repeat</keyword>
<evidence type="ECO:0000256" key="1">
    <source>
        <dbReference type="ARBA" id="ARBA00022737"/>
    </source>
</evidence>
<evidence type="ECO:0000256" key="2">
    <source>
        <dbReference type="ARBA" id="ARBA00022741"/>
    </source>
</evidence>
<evidence type="ECO:0000313" key="9">
    <source>
        <dbReference type="EMBL" id="RYN79026.1"/>
    </source>
</evidence>
<feature type="repeat" description="ANK" evidence="5">
    <location>
        <begin position="1088"/>
        <end position="1121"/>
    </location>
</feature>
<evidence type="ECO:0000313" key="10">
    <source>
        <dbReference type="Proteomes" id="UP000291422"/>
    </source>
</evidence>
<dbReference type="Gene3D" id="1.25.40.20">
    <property type="entry name" value="Ankyrin repeat-containing domain"/>
    <property type="match status" value="3"/>
</dbReference>
<dbReference type="SMART" id="SM00220">
    <property type="entry name" value="S_TKc"/>
    <property type="match status" value="1"/>
</dbReference>
<dbReference type="GO" id="GO:0006511">
    <property type="term" value="P:ubiquitin-dependent protein catabolic process"/>
    <property type="evidence" value="ECO:0007669"/>
    <property type="project" value="TreeGrafter"/>
</dbReference>
<feature type="repeat" description="ANK" evidence="5">
    <location>
        <begin position="1478"/>
        <end position="1510"/>
    </location>
</feature>
<keyword evidence="4 5" id="KW-0040">ANK repeat</keyword>
<dbReference type="InterPro" id="IPR036770">
    <property type="entry name" value="Ankyrin_rpt-contain_sf"/>
</dbReference>
<evidence type="ECO:0000256" key="4">
    <source>
        <dbReference type="ARBA" id="ARBA00023043"/>
    </source>
</evidence>
<evidence type="ECO:0000259" key="8">
    <source>
        <dbReference type="PROSITE" id="PS50011"/>
    </source>
</evidence>
<dbReference type="PANTHER" id="PTHR24173:SF74">
    <property type="entry name" value="ANKYRIN REPEAT DOMAIN-CONTAINING PROTEIN 16"/>
    <property type="match status" value="1"/>
</dbReference>
<gene>
    <name evidence="9" type="ORF">AA0117_g3901</name>
</gene>
<dbReference type="SMART" id="SM00248">
    <property type="entry name" value="ANK"/>
    <property type="match status" value="12"/>
</dbReference>